<accession>A0AA37BPA5</accession>
<gene>
    <name evidence="2" type="ORF">GCM10010126_69880</name>
</gene>
<name>A0AA37BPA5_9ACTN</name>
<evidence type="ECO:0000313" key="2">
    <source>
        <dbReference type="EMBL" id="GGL00508.1"/>
    </source>
</evidence>
<sequence length="219" mass="24080">MIEESLQDVVSTAYGAWRPEDGCPRAEIAAAEERLGFALPDALRDYYAAAGRHPELMGTGGREYTLRVSAPGRLDVEAGALLFCGENRWPAQWSVSTDDHGWPDPRVQGRSGPAERWYSRFRRLSAFLINVACRQAVRSLPHQASVRLRKGDLGTVESLLGYVGSRDVCKGGDWLSFADRSSRVLADYCHITSTLRVGTAAPGALDSFRERSNLRLGPV</sequence>
<evidence type="ECO:0000259" key="1">
    <source>
        <dbReference type="SMART" id="SM00860"/>
    </source>
</evidence>
<evidence type="ECO:0000313" key="3">
    <source>
        <dbReference type="Proteomes" id="UP000627984"/>
    </source>
</evidence>
<comment type="caution">
    <text evidence="2">The sequence shown here is derived from an EMBL/GenBank/DDBJ whole genome shotgun (WGS) entry which is preliminary data.</text>
</comment>
<reference evidence="2" key="1">
    <citation type="journal article" date="2014" name="Int. J. Syst. Evol. Microbiol.">
        <title>Complete genome sequence of Corynebacterium casei LMG S-19264T (=DSM 44701T), isolated from a smear-ripened cheese.</title>
        <authorList>
            <consortium name="US DOE Joint Genome Institute (JGI-PGF)"/>
            <person name="Walter F."/>
            <person name="Albersmeier A."/>
            <person name="Kalinowski J."/>
            <person name="Ruckert C."/>
        </authorList>
    </citation>
    <scope>NUCLEOTIDE SEQUENCE</scope>
    <source>
        <strain evidence="2">JCM 3093</strain>
    </source>
</reference>
<dbReference type="InterPro" id="IPR018958">
    <property type="entry name" value="Knr4/Smi1-like_dom"/>
</dbReference>
<dbReference type="Proteomes" id="UP000627984">
    <property type="component" value="Unassembled WGS sequence"/>
</dbReference>
<proteinExistence type="predicted"/>
<protein>
    <recommendedName>
        <fullName evidence="1">Knr4/Smi1-like domain-containing protein</fullName>
    </recommendedName>
</protein>
<dbReference type="SUPFAM" id="SSF160631">
    <property type="entry name" value="SMI1/KNR4-like"/>
    <property type="match status" value="1"/>
</dbReference>
<feature type="domain" description="Knr4/Smi1-like" evidence="1">
    <location>
        <begin position="22"/>
        <end position="130"/>
    </location>
</feature>
<dbReference type="AlphaFoldDB" id="A0AA37BPA5"/>
<dbReference type="InterPro" id="IPR037883">
    <property type="entry name" value="Knr4/Smi1-like_sf"/>
</dbReference>
<dbReference type="EMBL" id="BMQD01000054">
    <property type="protein sequence ID" value="GGL00508.1"/>
    <property type="molecule type" value="Genomic_DNA"/>
</dbReference>
<dbReference type="RefSeq" id="WP_191898636.1">
    <property type="nucleotide sequence ID" value="NZ_BMQD01000054.1"/>
</dbReference>
<dbReference type="SMART" id="SM00860">
    <property type="entry name" value="SMI1_KNR4"/>
    <property type="match status" value="1"/>
</dbReference>
<reference evidence="2" key="2">
    <citation type="submission" date="2022-09" db="EMBL/GenBank/DDBJ databases">
        <authorList>
            <person name="Sun Q."/>
            <person name="Ohkuma M."/>
        </authorList>
    </citation>
    <scope>NUCLEOTIDE SEQUENCE</scope>
    <source>
        <strain evidence="2">JCM 3093</strain>
    </source>
</reference>
<organism evidence="2 3">
    <name type="scientific">Planomonospora parontospora</name>
    <dbReference type="NCBI Taxonomy" id="58119"/>
    <lineage>
        <taxon>Bacteria</taxon>
        <taxon>Bacillati</taxon>
        <taxon>Actinomycetota</taxon>
        <taxon>Actinomycetes</taxon>
        <taxon>Streptosporangiales</taxon>
        <taxon>Streptosporangiaceae</taxon>
        <taxon>Planomonospora</taxon>
    </lineage>
</organism>